<organism evidence="1 2">
    <name type="scientific">Paenibacillus nuruki</name>
    <dbReference type="NCBI Taxonomy" id="1886670"/>
    <lineage>
        <taxon>Bacteria</taxon>
        <taxon>Bacillati</taxon>
        <taxon>Bacillota</taxon>
        <taxon>Bacilli</taxon>
        <taxon>Bacillales</taxon>
        <taxon>Paenibacillaceae</taxon>
        <taxon>Paenibacillus</taxon>
    </lineage>
</organism>
<evidence type="ECO:0008006" key="3">
    <source>
        <dbReference type="Google" id="ProtNLM"/>
    </source>
</evidence>
<dbReference type="EMBL" id="MDER01000031">
    <property type="protein sequence ID" value="ODP29353.1"/>
    <property type="molecule type" value="Genomic_DNA"/>
</dbReference>
<proteinExistence type="predicted"/>
<sequence length="256" mass="30450">MYLVNEHIQHVDHETLVQFQHTHHIQLPEAYCEFLEQYGVGTYCGVLNVQLPDHQQLTEFVEYELWEYDKDSPIHNQQLAECVVIATTIDGDFLALHPQVKDLLWIPRHSERIEVRLLDHKASWIEMMDQWLKISYGDSFQIMQENRYYESWNQDQRYRSLTFHPPTEGNDLLSISSSAEQLTQIAHQIDLQLPADLKIETLYSCLLFWRSIQGYVRFNYAYSYEVVLCYEDHDKEASEQLLDVLLQHHIYEDSPE</sequence>
<protein>
    <recommendedName>
        <fullName evidence="3">Knr4/Smi1-like domain-containing protein</fullName>
    </recommendedName>
</protein>
<keyword evidence="2" id="KW-1185">Reference proteome</keyword>
<comment type="caution">
    <text evidence="1">The sequence shown here is derived from an EMBL/GenBank/DDBJ whole genome shotgun (WGS) entry which is preliminary data.</text>
</comment>
<dbReference type="STRING" id="1886670.PTI45_01362"/>
<accession>A0A1E3L6Q7</accession>
<gene>
    <name evidence="1" type="ORF">PTI45_01362</name>
</gene>
<dbReference type="Gene3D" id="3.40.1580.10">
    <property type="entry name" value="SMI1/KNR4-like"/>
    <property type="match status" value="1"/>
</dbReference>
<dbReference type="SUPFAM" id="SSF160631">
    <property type="entry name" value="SMI1/KNR4-like"/>
    <property type="match status" value="1"/>
</dbReference>
<dbReference type="AlphaFoldDB" id="A0A1E3L6Q7"/>
<dbReference type="RefSeq" id="WP_069326780.1">
    <property type="nucleotide sequence ID" value="NZ_MDER01000031.1"/>
</dbReference>
<dbReference type="Proteomes" id="UP000094578">
    <property type="component" value="Unassembled WGS sequence"/>
</dbReference>
<evidence type="ECO:0000313" key="1">
    <source>
        <dbReference type="EMBL" id="ODP29353.1"/>
    </source>
</evidence>
<evidence type="ECO:0000313" key="2">
    <source>
        <dbReference type="Proteomes" id="UP000094578"/>
    </source>
</evidence>
<reference evidence="1 2" key="1">
    <citation type="submission" date="2016-08" db="EMBL/GenBank/DDBJ databases">
        <title>Genome sequencing of Paenibacillus sp. TI45-13ar, isolated from Korean traditional nuruk.</title>
        <authorList>
            <person name="Kim S.-J."/>
        </authorList>
    </citation>
    <scope>NUCLEOTIDE SEQUENCE [LARGE SCALE GENOMIC DNA]</scope>
    <source>
        <strain evidence="1 2">TI45-13ar</strain>
    </source>
</reference>
<dbReference type="InterPro" id="IPR037883">
    <property type="entry name" value="Knr4/Smi1-like_sf"/>
</dbReference>
<name>A0A1E3L6Q7_9BACL</name>